<name>A0A9Q0RMD4_BLOTA</name>
<evidence type="ECO:0000313" key="4">
    <source>
        <dbReference type="Proteomes" id="UP001142055"/>
    </source>
</evidence>
<dbReference type="OMA" id="MNDVQGE"/>
<dbReference type="SUPFAM" id="SSF57625">
    <property type="entry name" value="Invertebrate chitin-binding proteins"/>
    <property type="match status" value="1"/>
</dbReference>
<evidence type="ECO:0000313" key="3">
    <source>
        <dbReference type="EMBL" id="KAJ6219370.1"/>
    </source>
</evidence>
<comment type="caution">
    <text evidence="3">The sequence shown here is derived from an EMBL/GenBank/DDBJ whole genome shotgun (WGS) entry which is preliminary data.</text>
</comment>
<dbReference type="Gene3D" id="3.20.20.80">
    <property type="entry name" value="Glycosidases"/>
    <property type="match status" value="1"/>
</dbReference>
<dbReference type="GO" id="GO:0008061">
    <property type="term" value="F:chitin binding"/>
    <property type="evidence" value="ECO:0007669"/>
    <property type="project" value="InterPro"/>
</dbReference>
<dbReference type="Proteomes" id="UP001142055">
    <property type="component" value="Chromosome 2"/>
</dbReference>
<dbReference type="SMART" id="SM00494">
    <property type="entry name" value="ChtBD2"/>
    <property type="match status" value="1"/>
</dbReference>
<organism evidence="3 4">
    <name type="scientific">Blomia tropicalis</name>
    <name type="common">Mite</name>
    <dbReference type="NCBI Taxonomy" id="40697"/>
    <lineage>
        <taxon>Eukaryota</taxon>
        <taxon>Metazoa</taxon>
        <taxon>Ecdysozoa</taxon>
        <taxon>Arthropoda</taxon>
        <taxon>Chelicerata</taxon>
        <taxon>Arachnida</taxon>
        <taxon>Acari</taxon>
        <taxon>Acariformes</taxon>
        <taxon>Sarcoptiformes</taxon>
        <taxon>Astigmata</taxon>
        <taxon>Glycyphagoidea</taxon>
        <taxon>Echimyopodidae</taxon>
        <taxon>Blomia</taxon>
    </lineage>
</organism>
<dbReference type="EMBL" id="JAPWDV010000002">
    <property type="protein sequence ID" value="KAJ6219370.1"/>
    <property type="molecule type" value="Genomic_DNA"/>
</dbReference>
<dbReference type="PANTHER" id="PTHR42976">
    <property type="entry name" value="BIFUNCTIONAL CHITINASE/LYSOZYME-RELATED"/>
    <property type="match status" value="1"/>
</dbReference>
<dbReference type="InterPro" id="IPR002557">
    <property type="entry name" value="Chitin-bd_dom"/>
</dbReference>
<gene>
    <name evidence="3" type="ORF">RDWZM_005182</name>
</gene>
<feature type="region of interest" description="Disordered" evidence="1">
    <location>
        <begin position="283"/>
        <end position="313"/>
    </location>
</feature>
<dbReference type="PANTHER" id="PTHR42976:SF1">
    <property type="entry name" value="GH18 DOMAIN-CONTAINING PROTEIN-RELATED"/>
    <property type="match status" value="1"/>
</dbReference>
<protein>
    <recommendedName>
        <fullName evidence="2">Chitin-binding type-2 domain-containing protein</fullName>
    </recommendedName>
</protein>
<dbReference type="Gene3D" id="2.170.140.10">
    <property type="entry name" value="Chitin binding domain"/>
    <property type="match status" value="1"/>
</dbReference>
<evidence type="ECO:0000259" key="2">
    <source>
        <dbReference type="PROSITE" id="PS50940"/>
    </source>
</evidence>
<dbReference type="SUPFAM" id="SSF51445">
    <property type="entry name" value="(Trans)glycosidases"/>
    <property type="match status" value="1"/>
</dbReference>
<dbReference type="CDD" id="cd06543">
    <property type="entry name" value="GH18_PF-ChiA-like"/>
    <property type="match status" value="1"/>
</dbReference>
<feature type="domain" description="Chitin-binding type-2" evidence="2">
    <location>
        <begin position="315"/>
        <end position="372"/>
    </location>
</feature>
<dbReference type="InterPro" id="IPR052750">
    <property type="entry name" value="GH18_Chitinase"/>
</dbReference>
<accession>A0A9Q0RMD4</accession>
<proteinExistence type="predicted"/>
<dbReference type="Pfam" id="PF01607">
    <property type="entry name" value="CBM_14"/>
    <property type="match status" value="1"/>
</dbReference>
<dbReference type="InterPro" id="IPR036508">
    <property type="entry name" value="Chitin-bd_dom_sf"/>
</dbReference>
<dbReference type="GO" id="GO:0005576">
    <property type="term" value="C:extracellular region"/>
    <property type="evidence" value="ECO:0007669"/>
    <property type="project" value="InterPro"/>
</dbReference>
<sequence length="372" mass="40491">MPGDYLTKIHKETGLSAVTLAFVLGGAAGCDPQWGGEGGIDNPQILESIHNFQRSGGKVILATGGAMGPYLETACSSPNALSDAYKKALNTVGSTHLDIDIEASVSLDIMNEALQILQQQIPDLTISFTLMIQGDDYGLTDVLGVEVLRNADKHGVKVDIVNAMTMEYGTKLSDWGEAVIAAAESVHNQMKQIWPAKSNEELYAMLGITPMIGRNFNGKIFQIEHAKRLVQWAKTKKIGHLAFWSLGRDNGNCAGGGVSPDCSSIAQGDLEFTRIFQQYAGTKIDPTTDDPHHHPTTTTSNPPPHEKTTPKPHQKIDCSIENAHYPHETECAKYYWCYNGQPHLETCGAGTVWDPKINGCNFARDAHRTDCV</sequence>
<dbReference type="InterPro" id="IPR017853">
    <property type="entry name" value="GH"/>
</dbReference>
<reference evidence="3" key="1">
    <citation type="submission" date="2022-12" db="EMBL/GenBank/DDBJ databases">
        <title>Genome assemblies of Blomia tropicalis.</title>
        <authorList>
            <person name="Cui Y."/>
        </authorList>
    </citation>
    <scope>NUCLEOTIDE SEQUENCE</scope>
    <source>
        <tissue evidence="3">Adult mites</tissue>
    </source>
</reference>
<evidence type="ECO:0000256" key="1">
    <source>
        <dbReference type="SAM" id="MobiDB-lite"/>
    </source>
</evidence>
<keyword evidence="4" id="KW-1185">Reference proteome</keyword>
<dbReference type="AlphaFoldDB" id="A0A9Q0RMD4"/>
<feature type="compositionally biased region" description="Basic and acidic residues" evidence="1">
    <location>
        <begin position="304"/>
        <end position="313"/>
    </location>
</feature>
<dbReference type="PROSITE" id="PS50940">
    <property type="entry name" value="CHIT_BIND_II"/>
    <property type="match status" value="1"/>
</dbReference>